<dbReference type="EMBL" id="PFOI01000004">
    <property type="protein sequence ID" value="PIZ71717.1"/>
    <property type="molecule type" value="Genomic_DNA"/>
</dbReference>
<evidence type="ECO:0000313" key="2">
    <source>
        <dbReference type="Proteomes" id="UP000231071"/>
    </source>
</evidence>
<dbReference type="Proteomes" id="UP000231071">
    <property type="component" value="Unassembled WGS sequence"/>
</dbReference>
<organism evidence="1 2">
    <name type="scientific">Candidatus Portnoybacteria bacterium CG_4_10_14_0_2_um_filter_39_11</name>
    <dbReference type="NCBI Taxonomy" id="1974797"/>
    <lineage>
        <taxon>Bacteria</taxon>
        <taxon>Candidatus Portnoyibacteriota</taxon>
    </lineage>
</organism>
<sequence>MKIYYSSKFEREYRKLPLAIKKIAERENRQTDKGKLVKDALLMAFVENGVFDMIAGKKVNGSTDFMVEATPHTLRNSYYKINLKSLFRHSLPNLELLVARMIAPADYLSKNDKLAIFLNEIGLTDVNVNLKCALGSKERAQR</sequence>
<accession>A0A2M7UKF6</accession>
<reference evidence="2" key="1">
    <citation type="submission" date="2017-09" db="EMBL/GenBank/DDBJ databases">
        <title>Depth-based differentiation of microbial function through sediment-hosted aquifers and enrichment of novel symbionts in the deep terrestrial subsurface.</title>
        <authorList>
            <person name="Probst A.J."/>
            <person name="Ladd B."/>
            <person name="Jarett J.K."/>
            <person name="Geller-Mcgrath D.E."/>
            <person name="Sieber C.M.K."/>
            <person name="Emerson J.B."/>
            <person name="Anantharaman K."/>
            <person name="Thomas B.C."/>
            <person name="Malmstrom R."/>
            <person name="Stieglmeier M."/>
            <person name="Klingl A."/>
            <person name="Woyke T."/>
            <person name="Ryan C.M."/>
            <person name="Banfield J.F."/>
        </authorList>
    </citation>
    <scope>NUCLEOTIDE SEQUENCE [LARGE SCALE GENOMIC DNA]</scope>
</reference>
<protein>
    <submittedName>
        <fullName evidence="1">Uncharacterized protein</fullName>
    </submittedName>
</protein>
<evidence type="ECO:0000313" key="1">
    <source>
        <dbReference type="EMBL" id="PIZ71717.1"/>
    </source>
</evidence>
<comment type="caution">
    <text evidence="1">The sequence shown here is derived from an EMBL/GenBank/DDBJ whole genome shotgun (WGS) entry which is preliminary data.</text>
</comment>
<proteinExistence type="predicted"/>
<name>A0A2M7UKF6_9BACT</name>
<dbReference type="AlphaFoldDB" id="A0A2M7UKF6"/>
<gene>
    <name evidence="1" type="ORF">COY09_00160</name>
</gene>